<sequence>MKGSRKTKVRKTRKTKKQKRQLLKGGSNPVKIAFYSNHLGERGTEVAMYDYAYYNSKLLNNTSIVIYNKNNDLNNDKVINKFKKEFDVFEISDNMKKDEIDRILSEQKCDIIYMIVRGDKFDIPTKAKVCIHCVFICESPPFGNVYASISPGVEGNNGKYPVVPHMINLPSHNRNMRAKLSIPNDAIVFGRYGGKDTFDIGYVQTIVCDVAKSNKNIYFLFGNTDVFCESMPNIIHLDTISELDEKVEFINTCDAMLWARVVGETFGLAIGEFSSKNKPVFVTDNVKDKAHVEILKDKGIWYTEVTLKDLLIGFNKETYKNKDLNAYNDYTPEKVMEQFKNVFIESKGL</sequence>
<evidence type="ECO:0000313" key="2">
    <source>
        <dbReference type="EMBL" id="QHT14374.1"/>
    </source>
</evidence>
<name>A0A6C0DDV8_9ZZZZ</name>
<organism evidence="2">
    <name type="scientific">viral metagenome</name>
    <dbReference type="NCBI Taxonomy" id="1070528"/>
    <lineage>
        <taxon>unclassified sequences</taxon>
        <taxon>metagenomes</taxon>
        <taxon>organismal metagenomes</taxon>
    </lineage>
</organism>
<evidence type="ECO:0000256" key="1">
    <source>
        <dbReference type="SAM" id="MobiDB-lite"/>
    </source>
</evidence>
<reference evidence="2" key="1">
    <citation type="journal article" date="2020" name="Nature">
        <title>Giant virus diversity and host interactions through global metagenomics.</title>
        <authorList>
            <person name="Schulz F."/>
            <person name="Roux S."/>
            <person name="Paez-Espino D."/>
            <person name="Jungbluth S."/>
            <person name="Walsh D.A."/>
            <person name="Denef V.J."/>
            <person name="McMahon K.D."/>
            <person name="Konstantinidis K.T."/>
            <person name="Eloe-Fadrosh E.A."/>
            <person name="Kyrpides N.C."/>
            <person name="Woyke T."/>
        </authorList>
    </citation>
    <scope>NUCLEOTIDE SEQUENCE</scope>
    <source>
        <strain evidence="2">GVMAG-M-3300023174-137</strain>
    </source>
</reference>
<proteinExistence type="predicted"/>
<protein>
    <recommendedName>
        <fullName evidence="3">Glycosyl transferase family 1 domain-containing protein</fullName>
    </recommendedName>
</protein>
<evidence type="ECO:0008006" key="3">
    <source>
        <dbReference type="Google" id="ProtNLM"/>
    </source>
</evidence>
<feature type="compositionally biased region" description="Basic residues" evidence="1">
    <location>
        <begin position="1"/>
        <end position="22"/>
    </location>
</feature>
<accession>A0A6C0DDV8</accession>
<dbReference type="AlphaFoldDB" id="A0A6C0DDV8"/>
<dbReference type="SUPFAM" id="SSF53756">
    <property type="entry name" value="UDP-Glycosyltransferase/glycogen phosphorylase"/>
    <property type="match status" value="1"/>
</dbReference>
<dbReference type="EMBL" id="MN739582">
    <property type="protein sequence ID" value="QHT14374.1"/>
    <property type="molecule type" value="Genomic_DNA"/>
</dbReference>
<feature type="region of interest" description="Disordered" evidence="1">
    <location>
        <begin position="1"/>
        <end position="24"/>
    </location>
</feature>